<dbReference type="EMBL" id="JARKHS020008976">
    <property type="protein sequence ID" value="KAK8780338.1"/>
    <property type="molecule type" value="Genomic_DNA"/>
</dbReference>
<gene>
    <name evidence="1" type="ORF">V5799_018322</name>
</gene>
<evidence type="ECO:0000313" key="1">
    <source>
        <dbReference type="EMBL" id="KAK8780338.1"/>
    </source>
</evidence>
<proteinExistence type="predicted"/>
<protein>
    <submittedName>
        <fullName evidence="1">Uncharacterized protein</fullName>
    </submittedName>
</protein>
<keyword evidence="2" id="KW-1185">Reference proteome</keyword>
<accession>A0AAQ4F0T2</accession>
<comment type="caution">
    <text evidence="1">The sequence shown here is derived from an EMBL/GenBank/DDBJ whole genome shotgun (WGS) entry which is preliminary data.</text>
</comment>
<organism evidence="1 2">
    <name type="scientific">Amblyomma americanum</name>
    <name type="common">Lone star tick</name>
    <dbReference type="NCBI Taxonomy" id="6943"/>
    <lineage>
        <taxon>Eukaryota</taxon>
        <taxon>Metazoa</taxon>
        <taxon>Ecdysozoa</taxon>
        <taxon>Arthropoda</taxon>
        <taxon>Chelicerata</taxon>
        <taxon>Arachnida</taxon>
        <taxon>Acari</taxon>
        <taxon>Parasitiformes</taxon>
        <taxon>Ixodida</taxon>
        <taxon>Ixodoidea</taxon>
        <taxon>Ixodidae</taxon>
        <taxon>Amblyomminae</taxon>
        <taxon>Amblyomma</taxon>
    </lineage>
</organism>
<evidence type="ECO:0000313" key="2">
    <source>
        <dbReference type="Proteomes" id="UP001321473"/>
    </source>
</evidence>
<dbReference type="Proteomes" id="UP001321473">
    <property type="component" value="Unassembled WGS sequence"/>
</dbReference>
<reference evidence="1 2" key="1">
    <citation type="journal article" date="2023" name="Arcadia Sci">
        <title>De novo assembly of a long-read Amblyomma americanum tick genome.</title>
        <authorList>
            <person name="Chou S."/>
            <person name="Poskanzer K.E."/>
            <person name="Rollins M."/>
            <person name="Thuy-Boun P.S."/>
        </authorList>
    </citation>
    <scope>NUCLEOTIDE SEQUENCE [LARGE SCALE GENOMIC DNA]</scope>
    <source>
        <strain evidence="1">F_SG_1</strain>
        <tissue evidence="1">Salivary glands</tissue>
    </source>
</reference>
<sequence length="239" mass="26744">MHTNDIAMFFLQTGNAQNGNIQSTGLQGQFIQPLPVSLEINDGASTWVNLYDEAQKYIENLNSTSNVTSWGLTKNYTYWTEGHNRSGEHPIMGTVVSLDLRQYDLRAAKIRGVKKTCNFTAEIRFNGSFAYQYLNETGGCLAYATVAVGNVTDPSKGLVSDGEALKYTVTGTYEQYICRKRRRRRKMRSKLEVLVQLHPLAFDHALRGNCGATIRSCRRQDANGVGREPPFVGHHCNGR</sequence>
<dbReference type="AlphaFoldDB" id="A0AAQ4F0T2"/>
<name>A0AAQ4F0T2_AMBAM</name>